<dbReference type="Proteomes" id="UP001140096">
    <property type="component" value="Unassembled WGS sequence"/>
</dbReference>
<proteinExistence type="predicted"/>
<comment type="caution">
    <text evidence="1">The sequence shown here is derived from an EMBL/GenBank/DDBJ whole genome shotgun (WGS) entry which is preliminary data.</text>
</comment>
<name>A0ACC1LT96_9FUNG</name>
<evidence type="ECO:0000313" key="1">
    <source>
        <dbReference type="EMBL" id="KAJ2814219.1"/>
    </source>
</evidence>
<keyword evidence="2" id="KW-1185">Reference proteome</keyword>
<reference evidence="1" key="1">
    <citation type="submission" date="2022-07" db="EMBL/GenBank/DDBJ databases">
        <title>Phylogenomic reconstructions and comparative analyses of Kickxellomycotina fungi.</title>
        <authorList>
            <person name="Reynolds N.K."/>
            <person name="Stajich J.E."/>
            <person name="Barry K."/>
            <person name="Grigoriev I.V."/>
            <person name="Crous P."/>
            <person name="Smith M.E."/>
        </authorList>
    </citation>
    <scope>NUCLEOTIDE SEQUENCE</scope>
    <source>
        <strain evidence="1">CBS 102833</strain>
    </source>
</reference>
<evidence type="ECO:0000313" key="2">
    <source>
        <dbReference type="Proteomes" id="UP001140096"/>
    </source>
</evidence>
<dbReference type="EMBL" id="JANBUP010000001">
    <property type="protein sequence ID" value="KAJ2814219.1"/>
    <property type="molecule type" value="Genomic_DNA"/>
</dbReference>
<organism evidence="1 2">
    <name type="scientific">Coemansia furcata</name>
    <dbReference type="NCBI Taxonomy" id="417177"/>
    <lineage>
        <taxon>Eukaryota</taxon>
        <taxon>Fungi</taxon>
        <taxon>Fungi incertae sedis</taxon>
        <taxon>Zoopagomycota</taxon>
        <taxon>Kickxellomycotina</taxon>
        <taxon>Kickxellomycetes</taxon>
        <taxon>Kickxellales</taxon>
        <taxon>Kickxellaceae</taxon>
        <taxon>Coemansia</taxon>
    </lineage>
</organism>
<accession>A0ACC1LT96</accession>
<protein>
    <submittedName>
        <fullName evidence="1">Uncharacterized protein</fullName>
    </submittedName>
</protein>
<gene>
    <name evidence="1" type="ORF">H4S07_000017</name>
</gene>
<sequence>MPVGNPFEASILVKCVRNKKVVHSFFIHELAPNSSICQLHARIVQQQNAVPFADWVLTRRTSAGKQRALQVLKLHLTFEDYNIKSWDCVYVVPRSERPARCFMPTAALVCGSLVRKTVDRLGGALARRRLKQRRGSVTRASSLTSVCSFHANEAAEEAVMLTA</sequence>